<evidence type="ECO:0000256" key="1">
    <source>
        <dbReference type="ARBA" id="ARBA00004196"/>
    </source>
</evidence>
<dbReference type="PANTHER" id="PTHR42852:SF13">
    <property type="entry name" value="PROTEIN DIPZ"/>
    <property type="match status" value="1"/>
</dbReference>
<keyword evidence="7" id="KW-1185">Reference proteome</keyword>
<organism evidence="6 7">
    <name type="scientific">Varunaivibrio sulfuroxidans</name>
    <dbReference type="NCBI Taxonomy" id="1773489"/>
    <lineage>
        <taxon>Bacteria</taxon>
        <taxon>Pseudomonadati</taxon>
        <taxon>Pseudomonadota</taxon>
        <taxon>Alphaproteobacteria</taxon>
        <taxon>Rhodospirillales</taxon>
        <taxon>Magnetovibrionaceae</taxon>
        <taxon>Varunaivibrio</taxon>
    </lineage>
</organism>
<dbReference type="RefSeq" id="WP_165886309.1">
    <property type="nucleotide sequence ID" value="NZ_CP119676.1"/>
</dbReference>
<feature type="domain" description="Thioredoxin" evidence="5">
    <location>
        <begin position="130"/>
        <end position="286"/>
    </location>
</feature>
<feature type="signal peptide" evidence="4">
    <location>
        <begin position="1"/>
        <end position="24"/>
    </location>
</feature>
<reference evidence="6 7" key="1">
    <citation type="submission" date="2019-03" db="EMBL/GenBank/DDBJ databases">
        <title>Genomic Encyclopedia of Type Strains, Phase IV (KMG-IV): sequencing the most valuable type-strain genomes for metagenomic binning, comparative biology and taxonomic classification.</title>
        <authorList>
            <person name="Goeker M."/>
        </authorList>
    </citation>
    <scope>NUCLEOTIDE SEQUENCE [LARGE SCALE GENOMIC DNA]</scope>
    <source>
        <strain evidence="6 7">DSM 101688</strain>
    </source>
</reference>
<dbReference type="Proteomes" id="UP000295304">
    <property type="component" value="Unassembled WGS sequence"/>
</dbReference>
<name>A0A4V2UNL9_9PROT</name>
<comment type="caution">
    <text evidence="6">The sequence shown here is derived from an EMBL/GenBank/DDBJ whole genome shotgun (WGS) entry which is preliminary data.</text>
</comment>
<dbReference type="Pfam" id="PF08534">
    <property type="entry name" value="Redoxin"/>
    <property type="match status" value="1"/>
</dbReference>
<dbReference type="EMBL" id="SLZW01000005">
    <property type="protein sequence ID" value="TCS62551.1"/>
    <property type="molecule type" value="Genomic_DNA"/>
</dbReference>
<keyword evidence="3" id="KW-0676">Redox-active center</keyword>
<dbReference type="PANTHER" id="PTHR42852">
    <property type="entry name" value="THIOL:DISULFIDE INTERCHANGE PROTEIN DSBE"/>
    <property type="match status" value="1"/>
</dbReference>
<keyword evidence="4" id="KW-0732">Signal</keyword>
<dbReference type="Gene3D" id="3.40.30.10">
    <property type="entry name" value="Glutaredoxin"/>
    <property type="match status" value="1"/>
</dbReference>
<dbReference type="SUPFAM" id="SSF52833">
    <property type="entry name" value="Thioredoxin-like"/>
    <property type="match status" value="1"/>
</dbReference>
<dbReference type="InterPro" id="IPR017937">
    <property type="entry name" value="Thioredoxin_CS"/>
</dbReference>
<dbReference type="PROSITE" id="PS51352">
    <property type="entry name" value="THIOREDOXIN_2"/>
    <property type="match status" value="1"/>
</dbReference>
<dbReference type="GO" id="GO:0030313">
    <property type="term" value="C:cell envelope"/>
    <property type="evidence" value="ECO:0007669"/>
    <property type="project" value="UniProtKB-SubCell"/>
</dbReference>
<dbReference type="InterPro" id="IPR050553">
    <property type="entry name" value="Thioredoxin_ResA/DsbE_sf"/>
</dbReference>
<dbReference type="CDD" id="cd02966">
    <property type="entry name" value="TlpA_like_family"/>
    <property type="match status" value="1"/>
</dbReference>
<dbReference type="AlphaFoldDB" id="A0A4V2UNL9"/>
<dbReference type="InterPro" id="IPR013766">
    <property type="entry name" value="Thioredoxin_domain"/>
</dbReference>
<evidence type="ECO:0000256" key="2">
    <source>
        <dbReference type="ARBA" id="ARBA00022748"/>
    </source>
</evidence>
<dbReference type="InterPro" id="IPR036249">
    <property type="entry name" value="Thioredoxin-like_sf"/>
</dbReference>
<dbReference type="GO" id="GO:0015036">
    <property type="term" value="F:disulfide oxidoreductase activity"/>
    <property type="evidence" value="ECO:0007669"/>
    <property type="project" value="UniProtKB-ARBA"/>
</dbReference>
<evidence type="ECO:0000313" key="7">
    <source>
        <dbReference type="Proteomes" id="UP000295304"/>
    </source>
</evidence>
<protein>
    <submittedName>
        <fullName evidence="6">Peroxiredoxin</fullName>
    </submittedName>
</protein>
<proteinExistence type="predicted"/>
<keyword evidence="2" id="KW-0201">Cytochrome c-type biogenesis</keyword>
<gene>
    <name evidence="6" type="ORF">EDD55_10597</name>
</gene>
<evidence type="ECO:0000313" key="6">
    <source>
        <dbReference type="EMBL" id="TCS62551.1"/>
    </source>
</evidence>
<sequence length="287" mass="31233">MIEKISRFAILFLAAPWCALTASAQGASLDKGAVLTHFDQAARDGYRAYSAAPANRAFAIAPGGAWAWVSGADLQEQAEIQALDACRAHTEQPCQLYSVNDQVVFDAAAWSASWDLHMSAAAATEAPMGTGRGQRFPDLALKAPDGRKVALSALRGKPVVVHFWGSWCPPCQVEFPDLQKFYNALTKDDSAAFVLVQGHEPIAKSRRWAQRRGFTMPLYDSGQKGRGNDTFTLADGTVLNDRRLAGVYPTTYVLDANGLVVFRLDGPGKEWEQYEGMIRHIAAEGAR</sequence>
<feature type="chain" id="PRO_5020824294" evidence="4">
    <location>
        <begin position="25"/>
        <end position="287"/>
    </location>
</feature>
<dbReference type="PROSITE" id="PS00194">
    <property type="entry name" value="THIOREDOXIN_1"/>
    <property type="match status" value="1"/>
</dbReference>
<evidence type="ECO:0000256" key="3">
    <source>
        <dbReference type="ARBA" id="ARBA00023284"/>
    </source>
</evidence>
<comment type="subcellular location">
    <subcellularLocation>
        <location evidence="1">Cell envelope</location>
    </subcellularLocation>
</comment>
<evidence type="ECO:0000259" key="5">
    <source>
        <dbReference type="PROSITE" id="PS51352"/>
    </source>
</evidence>
<accession>A0A4V2UNL9</accession>
<dbReference type="InterPro" id="IPR013740">
    <property type="entry name" value="Redoxin"/>
</dbReference>
<dbReference type="GO" id="GO:0017004">
    <property type="term" value="P:cytochrome complex assembly"/>
    <property type="evidence" value="ECO:0007669"/>
    <property type="project" value="UniProtKB-KW"/>
</dbReference>
<evidence type="ECO:0000256" key="4">
    <source>
        <dbReference type="SAM" id="SignalP"/>
    </source>
</evidence>